<dbReference type="GO" id="GO:0005975">
    <property type="term" value="P:carbohydrate metabolic process"/>
    <property type="evidence" value="ECO:0007669"/>
    <property type="project" value="InterPro"/>
</dbReference>
<sequence length="732" mass="81537" precursor="true">MKSLNSRKHLLAAMLLRTILLFALSDFFFCSAQAAELDPSPLTLTFCCSETNDLYQALVKGGAQYSRFDQAADAFEHAQPNSAVLILADHYPNETTRLEPDELTLAQSKQLHLYLEYPGPMTGLEVATPRNTVWERGIVSSDAFGPTLPKLRLLAIHDCHFTPLTATNAWIMVGRVAGYDTAVYGLPKEVFPILAEFPDKRLLVATTKLSGFVTGRYAPYGNWETVWQTILAKLDPQTNTHKMVWSPTVVPAFGPTEKLPRHLEKQAFDSYANWIPASRLLVTPERKAIVEKTLSAGGETIETPGPESHPGDGSLGILEGYASGIRYDGNQLQRLPLRADCNTDTAMVLALDYSLNGNKNSRNTASNLLDYVYFNSGMCGGVRADPKSGAFGLIGWGAIAPAWLVANYGDDNANAMLSTMAASSCLKNDHWDEMLMRALLANLRTTGKLGFRGDRIDIPALEQQGWKPFHDSTTINYSPHFEAFLWACNLWAYRQTGFAPFLNKATNAISMTMKAYPDGWRWQDNIERAHMLLCLSWLVRVQDTPLHRSWLKMVATDLLVHQRPSGSIHEWLSGKGGDHDRIPQSNEAYGTAETPLIQQNGDPASDQLYTTGYALLGLHEAVGATGDKDLKKAEDKLAEFLCRIQIRSARNPYVNGTWFRAFDDQRWDFWASSADAGWGAWSIEAGWGQTWTAATLGLRQKKTTFWELTSSSRIKTRLQKVKAEMSMRDEDF</sequence>
<dbReference type="EMBL" id="ABOX02000016">
    <property type="protein sequence ID" value="EEF60556.1"/>
    <property type="molecule type" value="Genomic_DNA"/>
</dbReference>
<feature type="signal peptide" evidence="1">
    <location>
        <begin position="1"/>
        <end position="34"/>
    </location>
</feature>
<protein>
    <submittedName>
        <fullName evidence="2">Uncharacterized protein</fullName>
    </submittedName>
</protein>
<dbReference type="InterPro" id="IPR008928">
    <property type="entry name" value="6-hairpin_glycosidase_sf"/>
</dbReference>
<dbReference type="SUPFAM" id="SSF48208">
    <property type="entry name" value="Six-hairpin glycosidases"/>
    <property type="match status" value="1"/>
</dbReference>
<dbReference type="STRING" id="320771.Cflav_PD3526"/>
<dbReference type="OrthoDB" id="234760at2"/>
<evidence type="ECO:0000313" key="3">
    <source>
        <dbReference type="Proteomes" id="UP000003688"/>
    </source>
</evidence>
<accession>B9XI63</accession>
<keyword evidence="3" id="KW-1185">Reference proteome</keyword>
<organism evidence="2 3">
    <name type="scientific">Pedosphaera parvula (strain Ellin514)</name>
    <dbReference type="NCBI Taxonomy" id="320771"/>
    <lineage>
        <taxon>Bacteria</taxon>
        <taxon>Pseudomonadati</taxon>
        <taxon>Verrucomicrobiota</taxon>
        <taxon>Pedosphaerae</taxon>
        <taxon>Pedosphaerales</taxon>
        <taxon>Pedosphaeraceae</taxon>
        <taxon>Pedosphaera</taxon>
    </lineage>
</organism>
<comment type="caution">
    <text evidence="2">The sequence shown here is derived from an EMBL/GenBank/DDBJ whole genome shotgun (WGS) entry which is preliminary data.</text>
</comment>
<name>B9XI63_PEDPL</name>
<evidence type="ECO:0000313" key="2">
    <source>
        <dbReference type="EMBL" id="EEF60556.1"/>
    </source>
</evidence>
<dbReference type="RefSeq" id="WP_007415507.1">
    <property type="nucleotide sequence ID" value="NZ_ABOX02000016.1"/>
</dbReference>
<dbReference type="AlphaFoldDB" id="B9XI63"/>
<feature type="chain" id="PRO_5002893030" evidence="1">
    <location>
        <begin position="35"/>
        <end position="732"/>
    </location>
</feature>
<evidence type="ECO:0000256" key="1">
    <source>
        <dbReference type="SAM" id="SignalP"/>
    </source>
</evidence>
<gene>
    <name evidence="2" type="ORF">Cflav_PD3526</name>
</gene>
<proteinExistence type="predicted"/>
<dbReference type="Proteomes" id="UP000003688">
    <property type="component" value="Unassembled WGS sequence"/>
</dbReference>
<keyword evidence="1" id="KW-0732">Signal</keyword>
<reference evidence="2 3" key="1">
    <citation type="journal article" date="2011" name="J. Bacteriol.">
        <title>Genome sequence of 'Pedosphaera parvula' Ellin514, an aerobic Verrucomicrobial isolate from pasture soil.</title>
        <authorList>
            <person name="Kant R."/>
            <person name="van Passel M.W."/>
            <person name="Sangwan P."/>
            <person name="Palva A."/>
            <person name="Lucas S."/>
            <person name="Copeland A."/>
            <person name="Lapidus A."/>
            <person name="Glavina Del Rio T."/>
            <person name="Dalin E."/>
            <person name="Tice H."/>
            <person name="Bruce D."/>
            <person name="Goodwin L."/>
            <person name="Pitluck S."/>
            <person name="Chertkov O."/>
            <person name="Larimer F.W."/>
            <person name="Land M.L."/>
            <person name="Hauser L."/>
            <person name="Brettin T.S."/>
            <person name="Detter J.C."/>
            <person name="Han S."/>
            <person name="de Vos W.M."/>
            <person name="Janssen P.H."/>
            <person name="Smidt H."/>
        </authorList>
    </citation>
    <scope>NUCLEOTIDE SEQUENCE [LARGE SCALE GENOMIC DNA]</scope>
    <source>
        <strain evidence="2 3">Ellin514</strain>
    </source>
</reference>